<name>A0A914HCX2_GLORO</name>
<dbReference type="InterPro" id="IPR004910">
    <property type="entry name" value="Yippee/Mis18/Cereblon"/>
</dbReference>
<dbReference type="GO" id="GO:0034274">
    <property type="term" value="C:Atg12-Atg5-Atg16 complex"/>
    <property type="evidence" value="ECO:0007669"/>
    <property type="project" value="TreeGrafter"/>
</dbReference>
<dbReference type="AlphaFoldDB" id="A0A914HCX2"/>
<evidence type="ECO:0000256" key="5">
    <source>
        <dbReference type="ARBA" id="ARBA00022843"/>
    </source>
</evidence>
<evidence type="ECO:0000256" key="2">
    <source>
        <dbReference type="ARBA" id="ARBA00022499"/>
    </source>
</evidence>
<keyword evidence="6" id="KW-0072">Autophagy</keyword>
<dbReference type="GO" id="GO:0061908">
    <property type="term" value="C:phagophore"/>
    <property type="evidence" value="ECO:0007669"/>
    <property type="project" value="TreeGrafter"/>
</dbReference>
<dbReference type="GO" id="GO:0046872">
    <property type="term" value="F:metal ion binding"/>
    <property type="evidence" value="ECO:0007669"/>
    <property type="project" value="UniProtKB-KW"/>
</dbReference>
<keyword evidence="5" id="KW-0832">Ubl conjugation</keyword>
<dbReference type="Pfam" id="PF20637">
    <property type="entry name" value="ATG5_HBR"/>
    <property type="match status" value="1"/>
</dbReference>
<dbReference type="InterPro" id="IPR007239">
    <property type="entry name" value="Atg5"/>
</dbReference>
<dbReference type="PROSITE" id="PS51792">
    <property type="entry name" value="YIPPEE"/>
    <property type="match status" value="1"/>
</dbReference>
<dbReference type="Pfam" id="PF03226">
    <property type="entry name" value="Yippee-Mis18"/>
    <property type="match status" value="1"/>
</dbReference>
<organism evidence="8 9">
    <name type="scientific">Globodera rostochiensis</name>
    <name type="common">Golden nematode worm</name>
    <name type="synonym">Heterodera rostochiensis</name>
    <dbReference type="NCBI Taxonomy" id="31243"/>
    <lineage>
        <taxon>Eukaryota</taxon>
        <taxon>Metazoa</taxon>
        <taxon>Ecdysozoa</taxon>
        <taxon>Nematoda</taxon>
        <taxon>Chromadorea</taxon>
        <taxon>Rhabditida</taxon>
        <taxon>Tylenchina</taxon>
        <taxon>Tylenchomorpha</taxon>
        <taxon>Tylenchoidea</taxon>
        <taxon>Heteroderidae</taxon>
        <taxon>Heteroderinae</taxon>
        <taxon>Globodera</taxon>
    </lineage>
</organism>
<evidence type="ECO:0000313" key="9">
    <source>
        <dbReference type="WBParaSite" id="Gr19_v10_g15960.t2"/>
    </source>
</evidence>
<sequence>MDPTSNDFEARRTIWDSKIPVEFALDSSESVLATQQSCFMMLPRASYFPVYLDKALRILTGGDASEEQLLNAWLQYDGQVLKWHYPIGVLYDIAHGTVFDQTSPWTIIVHLKNFPDELIRCRTKETLKFYFLQSLKEACQLKHRHNIASSMTKDEHARLFDGLYNERFNDFWEVNERLMSFKSPISGDEFGKIPARFYESPHSFRQLLLNSRNHFEDGTSSETLLIDTLQKAFPGYLIETGFEAMVCVPCIILPFVLAIYLKFVQPFILRFVPQRWKLWFDSVLYPTCPVKPTTDAAKMEKNSEDSKGSANPVELAGDVCDGGEQENKKEIPAGMGRPFLEHMGGKKYYTCFRCKTYLTNKREVLSQTFRGATGQAYLFRTVVNIVTAKVESRFMITGQHMVRDVFCKTCNFKLGWMYEFAHEPQQQPRYFGAKTARRTRGNGSRTCGAEPTTDAYFLVIFREQQRD</sequence>
<dbReference type="GO" id="GO:0044233">
    <property type="term" value="C:mitochondria-associated endoplasmic reticulum membrane contact site"/>
    <property type="evidence" value="ECO:0007669"/>
    <property type="project" value="TreeGrafter"/>
</dbReference>
<dbReference type="GO" id="GO:0034727">
    <property type="term" value="P:piecemeal microautophagy of the nucleus"/>
    <property type="evidence" value="ECO:0007669"/>
    <property type="project" value="TreeGrafter"/>
</dbReference>
<dbReference type="Gene3D" id="3.10.20.90">
    <property type="entry name" value="Phosphatidylinositol 3-kinase Catalytic Subunit, Chain A, domain 1"/>
    <property type="match status" value="1"/>
</dbReference>
<dbReference type="Gene3D" id="3.10.20.620">
    <property type="match status" value="1"/>
</dbReference>
<accession>A0A914HCX2</accession>
<keyword evidence="4" id="KW-0862">Zinc</keyword>
<keyword evidence="3" id="KW-0479">Metal-binding</keyword>
<protein>
    <submittedName>
        <fullName evidence="9">Autophagy protein 5</fullName>
    </submittedName>
</protein>
<keyword evidence="8" id="KW-1185">Reference proteome</keyword>
<evidence type="ECO:0000256" key="1">
    <source>
        <dbReference type="ARBA" id="ARBA00006910"/>
    </source>
</evidence>
<dbReference type="InterPro" id="IPR048939">
    <property type="entry name" value="ATG5_UblA"/>
</dbReference>
<evidence type="ECO:0000256" key="4">
    <source>
        <dbReference type="ARBA" id="ARBA00022833"/>
    </source>
</evidence>
<dbReference type="GO" id="GO:0000422">
    <property type="term" value="P:autophagy of mitochondrion"/>
    <property type="evidence" value="ECO:0007669"/>
    <property type="project" value="TreeGrafter"/>
</dbReference>
<dbReference type="PANTHER" id="PTHR13040">
    <property type="entry name" value="AUTOPHAGY PROTEIN 5"/>
    <property type="match status" value="1"/>
</dbReference>
<evidence type="ECO:0000313" key="8">
    <source>
        <dbReference type="Proteomes" id="UP000887572"/>
    </source>
</evidence>
<dbReference type="Proteomes" id="UP000887572">
    <property type="component" value="Unplaced"/>
</dbReference>
<dbReference type="GO" id="GO:0007033">
    <property type="term" value="P:vacuole organization"/>
    <property type="evidence" value="ECO:0007669"/>
    <property type="project" value="UniProtKB-ARBA"/>
</dbReference>
<dbReference type="InterPro" id="IPR042527">
    <property type="entry name" value="Atg5_UblA_dom_sf"/>
</dbReference>
<dbReference type="InterPro" id="IPR034751">
    <property type="entry name" value="Yippee"/>
</dbReference>
<dbReference type="WBParaSite" id="Gr19_v10_g15960.t2">
    <property type="protein sequence ID" value="Gr19_v10_g15960.t2"/>
    <property type="gene ID" value="Gr19_v10_g15960"/>
</dbReference>
<dbReference type="PANTHER" id="PTHR13040:SF2">
    <property type="entry name" value="AUTOPHAGY PROTEIN 5"/>
    <property type="match status" value="1"/>
</dbReference>
<dbReference type="InterPro" id="IPR042526">
    <property type="entry name" value="Atg5_HR"/>
</dbReference>
<dbReference type="GO" id="GO:0034045">
    <property type="term" value="C:phagophore assembly site membrane"/>
    <property type="evidence" value="ECO:0007669"/>
    <property type="project" value="TreeGrafter"/>
</dbReference>
<reference evidence="9" key="1">
    <citation type="submission" date="2022-11" db="UniProtKB">
        <authorList>
            <consortium name="WormBaseParasite"/>
        </authorList>
    </citation>
    <scope>IDENTIFICATION</scope>
</reference>
<dbReference type="GO" id="GO:0005776">
    <property type="term" value="C:autophagosome"/>
    <property type="evidence" value="ECO:0007669"/>
    <property type="project" value="TreeGrafter"/>
</dbReference>
<keyword evidence="2" id="KW-1017">Isopeptide bond</keyword>
<comment type="similarity">
    <text evidence="1">Belongs to the ATG5 family.</text>
</comment>
<evidence type="ECO:0000256" key="6">
    <source>
        <dbReference type="ARBA" id="ARBA00023006"/>
    </source>
</evidence>
<evidence type="ECO:0000256" key="3">
    <source>
        <dbReference type="ARBA" id="ARBA00022723"/>
    </source>
</evidence>
<feature type="domain" description="Yippee" evidence="7">
    <location>
        <begin position="347"/>
        <end position="445"/>
    </location>
</feature>
<dbReference type="GO" id="GO:0019776">
    <property type="term" value="F:Atg8-family ligase activity"/>
    <property type="evidence" value="ECO:0007669"/>
    <property type="project" value="TreeGrafter"/>
</dbReference>
<dbReference type="Pfam" id="PF20638">
    <property type="entry name" value="ATG5_UblA"/>
    <property type="match status" value="1"/>
</dbReference>
<dbReference type="InterPro" id="IPR048940">
    <property type="entry name" value="ATG5_HBR"/>
</dbReference>
<dbReference type="Gene3D" id="1.10.246.190">
    <property type="entry name" value="Autophagy protein Apg5, helix rich domain"/>
    <property type="match status" value="1"/>
</dbReference>
<dbReference type="GO" id="GO:0006995">
    <property type="term" value="P:cellular response to nitrogen starvation"/>
    <property type="evidence" value="ECO:0007669"/>
    <property type="project" value="TreeGrafter"/>
</dbReference>
<evidence type="ECO:0000259" key="7">
    <source>
        <dbReference type="PROSITE" id="PS51792"/>
    </source>
</evidence>
<proteinExistence type="inferred from homology"/>